<evidence type="ECO:0000256" key="2">
    <source>
        <dbReference type="ARBA" id="ARBA00005983"/>
    </source>
</evidence>
<feature type="domain" description="DAGKc" evidence="4">
    <location>
        <begin position="1"/>
        <end position="196"/>
    </location>
</feature>
<dbReference type="PANTHER" id="PTHR12358:SF106">
    <property type="entry name" value="LIPID KINASE YEGS"/>
    <property type="match status" value="1"/>
</dbReference>
<dbReference type="Pfam" id="PF00781">
    <property type="entry name" value="DAGK_cat"/>
    <property type="match status" value="2"/>
</dbReference>
<reference evidence="5 6" key="1">
    <citation type="submission" date="2020-08" db="EMBL/GenBank/DDBJ databases">
        <title>Sequencing the genomes of 1000 actinobacteria strains.</title>
        <authorList>
            <person name="Klenk H.-P."/>
        </authorList>
    </citation>
    <scope>NUCLEOTIDE SEQUENCE [LARGE SCALE GENOMIC DNA]</scope>
    <source>
        <strain evidence="5 6">DSM 45267</strain>
    </source>
</reference>
<protein>
    <submittedName>
        <fullName evidence="5">Diacylglycerol kinase family enzyme</fullName>
    </submittedName>
</protein>
<keyword evidence="6" id="KW-1185">Reference proteome</keyword>
<dbReference type="Gene3D" id="3.40.50.10330">
    <property type="entry name" value="Probable inorganic polyphosphate/atp-NAD kinase, domain 1"/>
    <property type="match status" value="1"/>
</dbReference>
<name>A0A839XMF6_9PSEU</name>
<proteinExistence type="inferred from homology"/>
<comment type="cofactor">
    <cofactor evidence="1">
        <name>Mg(2+)</name>
        <dbReference type="ChEBI" id="CHEBI:18420"/>
    </cofactor>
</comment>
<keyword evidence="5" id="KW-0808">Transferase</keyword>
<dbReference type="EMBL" id="JACIBS010000001">
    <property type="protein sequence ID" value="MBB3663931.1"/>
    <property type="molecule type" value="Genomic_DNA"/>
</dbReference>
<evidence type="ECO:0000313" key="6">
    <source>
        <dbReference type="Proteomes" id="UP000564573"/>
    </source>
</evidence>
<comment type="similarity">
    <text evidence="2">Belongs to the diacylglycerol/lipid kinase family.</text>
</comment>
<dbReference type="RefSeq" id="WP_183783368.1">
    <property type="nucleotide sequence ID" value="NZ_JACIBS010000001.1"/>
</dbReference>
<dbReference type="SMART" id="SM00046">
    <property type="entry name" value="DAGKc"/>
    <property type="match status" value="1"/>
</dbReference>
<dbReference type="PANTHER" id="PTHR12358">
    <property type="entry name" value="SPHINGOSINE KINASE"/>
    <property type="match status" value="1"/>
</dbReference>
<accession>A0A839XMF6</accession>
<feature type="region of interest" description="Disordered" evidence="3">
    <location>
        <begin position="90"/>
        <end position="121"/>
    </location>
</feature>
<evidence type="ECO:0000256" key="1">
    <source>
        <dbReference type="ARBA" id="ARBA00001946"/>
    </source>
</evidence>
<comment type="caution">
    <text evidence="5">The sequence shown here is derived from an EMBL/GenBank/DDBJ whole genome shotgun (WGS) entry which is preliminary data.</text>
</comment>
<dbReference type="Proteomes" id="UP000564573">
    <property type="component" value="Unassembled WGS sequence"/>
</dbReference>
<dbReference type="Gene3D" id="2.60.200.40">
    <property type="match status" value="1"/>
</dbReference>
<dbReference type="GO" id="GO:0004143">
    <property type="term" value="F:ATP-dependent diacylglycerol kinase activity"/>
    <property type="evidence" value="ECO:0007669"/>
    <property type="project" value="TreeGrafter"/>
</dbReference>
<organism evidence="5 6">
    <name type="scientific">Prauserella sediminis</name>
    <dbReference type="NCBI Taxonomy" id="577680"/>
    <lineage>
        <taxon>Bacteria</taxon>
        <taxon>Bacillati</taxon>
        <taxon>Actinomycetota</taxon>
        <taxon>Actinomycetes</taxon>
        <taxon>Pseudonocardiales</taxon>
        <taxon>Pseudonocardiaceae</taxon>
        <taxon>Prauserella</taxon>
        <taxon>Prauserella salsuginis group</taxon>
    </lineage>
</organism>
<dbReference type="InterPro" id="IPR016064">
    <property type="entry name" value="NAD/diacylglycerol_kinase_sf"/>
</dbReference>
<sequence>MRAVLVVNPQATATSPGGRDVLAHALASQVKLEVVETEHRGHAMTVARAAARGELGDVGLVVAHGGDGTVNEVVNGLMDGAGRAARYASGGLRDARDPSAHRDTAHDDTAHRDTARGDVGHRDLGHIVRPESPAGPGWTSPVPAPMLGVVPGGSANVFARALGLPRDPVEATHRLLHAVDTGSTRRVGLGIADSGGTARAEDTTGAVASGARWFTFNAGLGWDADVVAGVDAKRGKRTSPALYTRTAVSAYLKPPHGRPAMSLELPGEDPADVRTVFVSNTDPWSYLGSRPVHLNPTSSFDTGLGLFALRGMGMATVLRYLRQALHQGKHRGRRLIRHDDVSSVCVKAEKPVNFQVDGDLVGTRTRVEFRSVPRALTVAV</sequence>
<evidence type="ECO:0000259" key="4">
    <source>
        <dbReference type="PROSITE" id="PS50146"/>
    </source>
</evidence>
<dbReference type="PROSITE" id="PS50146">
    <property type="entry name" value="DAGK"/>
    <property type="match status" value="1"/>
</dbReference>
<evidence type="ECO:0000256" key="3">
    <source>
        <dbReference type="SAM" id="MobiDB-lite"/>
    </source>
</evidence>
<dbReference type="SUPFAM" id="SSF111331">
    <property type="entry name" value="NAD kinase/diacylglycerol kinase-like"/>
    <property type="match status" value="1"/>
</dbReference>
<dbReference type="InterPro" id="IPR017438">
    <property type="entry name" value="ATP-NAD_kinase_N"/>
</dbReference>
<gene>
    <name evidence="5" type="ORF">FB384_002835</name>
</gene>
<dbReference type="InterPro" id="IPR001206">
    <property type="entry name" value="Diacylglycerol_kinase_cat_dom"/>
</dbReference>
<keyword evidence="5" id="KW-0418">Kinase</keyword>
<dbReference type="InterPro" id="IPR050187">
    <property type="entry name" value="Lipid_Phosphate_FormReg"/>
</dbReference>
<dbReference type="GO" id="GO:0005886">
    <property type="term" value="C:plasma membrane"/>
    <property type="evidence" value="ECO:0007669"/>
    <property type="project" value="TreeGrafter"/>
</dbReference>
<feature type="compositionally biased region" description="Basic and acidic residues" evidence="3">
    <location>
        <begin position="93"/>
        <end position="121"/>
    </location>
</feature>
<evidence type="ECO:0000313" key="5">
    <source>
        <dbReference type="EMBL" id="MBB3663931.1"/>
    </source>
</evidence>
<dbReference type="AlphaFoldDB" id="A0A839XMF6"/>